<evidence type="ECO:0000313" key="2">
    <source>
        <dbReference type="EMBL" id="KIM91569.1"/>
    </source>
</evidence>
<evidence type="ECO:0000313" key="3">
    <source>
        <dbReference type="Proteomes" id="UP000054166"/>
    </source>
</evidence>
<evidence type="ECO:0000256" key="1">
    <source>
        <dbReference type="SAM" id="MobiDB-lite"/>
    </source>
</evidence>
<dbReference type="HOGENOM" id="CLU_3069478_0_0_1"/>
<proteinExistence type="predicted"/>
<organism evidence="2 3">
    <name type="scientific">Piloderma croceum (strain F 1598)</name>
    <dbReference type="NCBI Taxonomy" id="765440"/>
    <lineage>
        <taxon>Eukaryota</taxon>
        <taxon>Fungi</taxon>
        <taxon>Dikarya</taxon>
        <taxon>Basidiomycota</taxon>
        <taxon>Agaricomycotina</taxon>
        <taxon>Agaricomycetes</taxon>
        <taxon>Agaricomycetidae</taxon>
        <taxon>Atheliales</taxon>
        <taxon>Atheliaceae</taxon>
        <taxon>Piloderma</taxon>
    </lineage>
</organism>
<dbReference type="Proteomes" id="UP000054166">
    <property type="component" value="Unassembled WGS sequence"/>
</dbReference>
<protein>
    <submittedName>
        <fullName evidence="2">Uncharacterized protein</fullName>
    </submittedName>
</protein>
<feature type="region of interest" description="Disordered" evidence="1">
    <location>
        <begin position="1"/>
        <end position="24"/>
    </location>
</feature>
<name>A0A0C3GIV4_PILCF</name>
<dbReference type="InParanoid" id="A0A0C3GIV4"/>
<gene>
    <name evidence="2" type="ORF">PILCRDRAFT_810853</name>
</gene>
<sequence>MDQNTSGTVEINRHVDPPIATPPQKAFKFRRVLEGDRNPSSLSPLKARAHPLT</sequence>
<keyword evidence="3" id="KW-1185">Reference proteome</keyword>
<reference evidence="2 3" key="1">
    <citation type="submission" date="2014-04" db="EMBL/GenBank/DDBJ databases">
        <authorList>
            <consortium name="DOE Joint Genome Institute"/>
            <person name="Kuo A."/>
            <person name="Tarkka M."/>
            <person name="Buscot F."/>
            <person name="Kohler A."/>
            <person name="Nagy L.G."/>
            <person name="Floudas D."/>
            <person name="Copeland A."/>
            <person name="Barry K.W."/>
            <person name="Cichocki N."/>
            <person name="Veneault-Fourrey C."/>
            <person name="LaButti K."/>
            <person name="Lindquist E.A."/>
            <person name="Lipzen A."/>
            <person name="Lundell T."/>
            <person name="Morin E."/>
            <person name="Murat C."/>
            <person name="Sun H."/>
            <person name="Tunlid A."/>
            <person name="Henrissat B."/>
            <person name="Grigoriev I.V."/>
            <person name="Hibbett D.S."/>
            <person name="Martin F."/>
            <person name="Nordberg H.P."/>
            <person name="Cantor M.N."/>
            <person name="Hua S.X."/>
        </authorList>
    </citation>
    <scope>NUCLEOTIDE SEQUENCE [LARGE SCALE GENOMIC DNA]</scope>
    <source>
        <strain evidence="2 3">F 1598</strain>
    </source>
</reference>
<dbReference type="EMBL" id="KN832971">
    <property type="protein sequence ID" value="KIM91569.1"/>
    <property type="molecule type" value="Genomic_DNA"/>
</dbReference>
<feature type="region of interest" description="Disordered" evidence="1">
    <location>
        <begin position="34"/>
        <end position="53"/>
    </location>
</feature>
<accession>A0A0C3GIV4</accession>
<dbReference type="AlphaFoldDB" id="A0A0C3GIV4"/>
<reference evidence="3" key="2">
    <citation type="submission" date="2015-01" db="EMBL/GenBank/DDBJ databases">
        <title>Evolutionary Origins and Diversification of the Mycorrhizal Mutualists.</title>
        <authorList>
            <consortium name="DOE Joint Genome Institute"/>
            <consortium name="Mycorrhizal Genomics Consortium"/>
            <person name="Kohler A."/>
            <person name="Kuo A."/>
            <person name="Nagy L.G."/>
            <person name="Floudas D."/>
            <person name="Copeland A."/>
            <person name="Barry K.W."/>
            <person name="Cichocki N."/>
            <person name="Veneault-Fourrey C."/>
            <person name="LaButti K."/>
            <person name="Lindquist E.A."/>
            <person name="Lipzen A."/>
            <person name="Lundell T."/>
            <person name="Morin E."/>
            <person name="Murat C."/>
            <person name="Riley R."/>
            <person name="Ohm R."/>
            <person name="Sun H."/>
            <person name="Tunlid A."/>
            <person name="Henrissat B."/>
            <person name="Grigoriev I.V."/>
            <person name="Hibbett D.S."/>
            <person name="Martin F."/>
        </authorList>
    </citation>
    <scope>NUCLEOTIDE SEQUENCE [LARGE SCALE GENOMIC DNA]</scope>
    <source>
        <strain evidence="3">F 1598</strain>
    </source>
</reference>